<proteinExistence type="predicted"/>
<gene>
    <name evidence="2" type="primary">treY</name>
    <name evidence="2" type="ORF">GXY80_13520</name>
</gene>
<comment type="caution">
    <text evidence="2">The sequence shown here is derived from an EMBL/GenBank/DDBJ whole genome shotgun (WGS) entry which is preliminary data.</text>
</comment>
<accession>A0A971M6X9</accession>
<dbReference type="EMBL" id="JAAYEE010000253">
    <property type="protein sequence ID" value="NLW36474.1"/>
    <property type="molecule type" value="Genomic_DNA"/>
</dbReference>
<dbReference type="Proteomes" id="UP000777265">
    <property type="component" value="Unassembled WGS sequence"/>
</dbReference>
<dbReference type="AlphaFoldDB" id="A0A971M6X9"/>
<protein>
    <submittedName>
        <fullName evidence="2">Malto-oligosyltrehalose synthase</fullName>
    </submittedName>
</protein>
<evidence type="ECO:0000313" key="3">
    <source>
        <dbReference type="Proteomes" id="UP000777265"/>
    </source>
</evidence>
<dbReference type="NCBIfam" id="TIGR02401">
    <property type="entry name" value="trehalose_TreY"/>
    <property type="match status" value="1"/>
</dbReference>
<dbReference type="PANTHER" id="PTHR10357:SF216">
    <property type="entry name" value="MALTOOLIGOSYL TREHALOSE SYNTHASE-RELATED"/>
    <property type="match status" value="1"/>
</dbReference>
<dbReference type="CDD" id="cd11336">
    <property type="entry name" value="AmyAc_MTSase"/>
    <property type="match status" value="1"/>
</dbReference>
<dbReference type="GO" id="GO:0005992">
    <property type="term" value="P:trehalose biosynthetic process"/>
    <property type="evidence" value="ECO:0007669"/>
    <property type="project" value="TreeGrafter"/>
</dbReference>
<reference evidence="2" key="2">
    <citation type="submission" date="2020-01" db="EMBL/GenBank/DDBJ databases">
        <authorList>
            <person name="Campanaro S."/>
        </authorList>
    </citation>
    <scope>NUCLEOTIDE SEQUENCE</scope>
    <source>
        <strain evidence="2">AS06rmzACSIP_7</strain>
    </source>
</reference>
<reference evidence="2" key="1">
    <citation type="journal article" date="2020" name="Biotechnol. Biofuels">
        <title>New insights from the biogas microbiome by comprehensive genome-resolved metagenomics of nearly 1600 species originating from multiple anaerobic digesters.</title>
        <authorList>
            <person name="Campanaro S."/>
            <person name="Treu L."/>
            <person name="Rodriguez-R L.M."/>
            <person name="Kovalovszki A."/>
            <person name="Ziels R.M."/>
            <person name="Maus I."/>
            <person name="Zhu X."/>
            <person name="Kougias P.G."/>
            <person name="Basile A."/>
            <person name="Luo G."/>
            <person name="Schluter A."/>
            <person name="Konstantinidis K.T."/>
            <person name="Angelidaki I."/>
        </authorList>
    </citation>
    <scope>NUCLEOTIDE SEQUENCE</scope>
    <source>
        <strain evidence="2">AS06rmzACSIP_7</strain>
    </source>
</reference>
<evidence type="ECO:0000259" key="1">
    <source>
        <dbReference type="SMART" id="SM00642"/>
    </source>
</evidence>
<dbReference type="SUPFAM" id="SSF51445">
    <property type="entry name" value="(Trans)glycosidases"/>
    <property type="match status" value="1"/>
</dbReference>
<dbReference type="InterPro" id="IPR017853">
    <property type="entry name" value="GH"/>
</dbReference>
<sequence>MHKTHPVLPRIPVATYRLQFNGAFRFIDAAGIIPYLHDLGITDIYASPYFKAQEGSLHGYDIVDHSRLNPEIGTEEEYATMVDTLERFGMGQILDVVPNHMCIIGKENKWWMDVLENGRSSPYADFFDIEWDPAEEGLKDKVLIPILGDQYGMVLENQEIILSFEEGAFYASYYDNRLPIRPQTYTIILEYRLDGLKQSLPQDDPFLMDFLSILTALKHLSPSPEQEPEKTAEQLREKEVIKRRLAALCKDCPEIESFIHENIKIFNGTQNNPESFDLLDNLLREQVYRLSYWPVATEEINYRRFFDINSLAAIRVERPEVFHKTHDLLFRLVKEGKITGLRVDHPDGLYNPHKYFENLQRECFTNVMAGYTGQIIDDHALSCGKGCTSAEIGRRYEEMLVSDPQAKPFYIVGEKILTKSERMPEEWPIYSTTGYVFLNSLNGIFVETKNTKAFDRLYSVFTGFSSDYQDLVYRNKKLIMEVAMTSEINTLGHRLNRLSEKSRYTRDFTLKSLTKALVEVIAFFPVYRTYINGIDVKERDRQYIDVAVSRAKRHNPATSGSIFDFLRDVVLLRFPPYSSDADKEEQLDFVMRFQQITGPVMAKGVEDTTFYVYNRLVSLNEVGASPDRFGTSLDTFHGQNIERCKFWPHALITTSTHDTKRGEDVRARINVLSEIPPSWREHLVAWSKLNRRKKVVVDGQPVPDRNEEYLFYQTLIGSWPAGSLSDAALFDIYKQRIKDYMVKAIREAKTHSSWINPNTLYEEAVMIFMETVLSNSPDNHFLSDFVPFQELISLYGRYNSLSQALLKITSPGVPDFYQGSELWDFTLVDPDNRGPVDYTVRKAMLEAIKKRESEVP</sequence>
<feature type="non-terminal residue" evidence="2">
    <location>
        <position position="856"/>
    </location>
</feature>
<dbReference type="Gene3D" id="3.20.20.80">
    <property type="entry name" value="Glycosidases"/>
    <property type="match status" value="3"/>
</dbReference>
<dbReference type="GO" id="GO:0030980">
    <property type="term" value="P:alpha-glucan catabolic process"/>
    <property type="evidence" value="ECO:0007669"/>
    <property type="project" value="TreeGrafter"/>
</dbReference>
<dbReference type="Gene3D" id="3.30.1590.10">
    <property type="entry name" value="Maltooligosyl trehalose synthase, domain 2"/>
    <property type="match status" value="1"/>
</dbReference>
<dbReference type="SMART" id="SM00642">
    <property type="entry name" value="Aamy"/>
    <property type="match status" value="1"/>
</dbReference>
<evidence type="ECO:0000313" key="2">
    <source>
        <dbReference type="EMBL" id="NLW36474.1"/>
    </source>
</evidence>
<dbReference type="PANTHER" id="PTHR10357">
    <property type="entry name" value="ALPHA-AMYLASE FAMILY MEMBER"/>
    <property type="match status" value="1"/>
</dbReference>
<name>A0A971M6X9_9BACT</name>
<dbReference type="InterPro" id="IPR006047">
    <property type="entry name" value="GH13_cat_dom"/>
</dbReference>
<dbReference type="Pfam" id="PF00128">
    <property type="entry name" value="Alpha-amylase"/>
    <property type="match status" value="1"/>
</dbReference>
<organism evidence="2 3">
    <name type="scientific">Syntrophorhabdus aromaticivorans</name>
    <dbReference type="NCBI Taxonomy" id="328301"/>
    <lineage>
        <taxon>Bacteria</taxon>
        <taxon>Pseudomonadati</taxon>
        <taxon>Thermodesulfobacteriota</taxon>
        <taxon>Syntrophorhabdia</taxon>
        <taxon>Syntrophorhabdales</taxon>
        <taxon>Syntrophorhabdaceae</taxon>
        <taxon>Syntrophorhabdus</taxon>
    </lineage>
</organism>
<dbReference type="GO" id="GO:0047470">
    <property type="term" value="F:(1,4)-alpha-D-glucan 1-alpha-D-glucosylmutase activity"/>
    <property type="evidence" value="ECO:0007669"/>
    <property type="project" value="TreeGrafter"/>
</dbReference>
<dbReference type="InterPro" id="IPR012767">
    <property type="entry name" value="Trehalose_TreY"/>
</dbReference>
<feature type="domain" description="Glycosyl hydrolase family 13 catalytic" evidence="1">
    <location>
        <begin position="25"/>
        <end position="573"/>
    </location>
</feature>